<dbReference type="GO" id="GO:0004803">
    <property type="term" value="F:transposase activity"/>
    <property type="evidence" value="ECO:0007669"/>
    <property type="project" value="InterPro"/>
</dbReference>
<dbReference type="InterPro" id="IPR002686">
    <property type="entry name" value="Transposase_17"/>
</dbReference>
<dbReference type="Proteomes" id="UP000286701">
    <property type="component" value="Unassembled WGS sequence"/>
</dbReference>
<organism evidence="2 3">
    <name type="scientific">Mucilaginibacter gilvus</name>
    <dbReference type="NCBI Taxonomy" id="2305909"/>
    <lineage>
        <taxon>Bacteria</taxon>
        <taxon>Pseudomonadati</taxon>
        <taxon>Bacteroidota</taxon>
        <taxon>Sphingobacteriia</taxon>
        <taxon>Sphingobacteriales</taxon>
        <taxon>Sphingobacteriaceae</taxon>
        <taxon>Mucilaginibacter</taxon>
    </lineage>
</organism>
<dbReference type="SMART" id="SM01321">
    <property type="entry name" value="Y1_Tnp"/>
    <property type="match status" value="1"/>
</dbReference>
<name>A0A3S4YIA2_9SPHI</name>
<dbReference type="GO" id="GO:0003677">
    <property type="term" value="F:DNA binding"/>
    <property type="evidence" value="ECO:0007669"/>
    <property type="project" value="InterPro"/>
</dbReference>
<dbReference type="EMBL" id="SBIW01000002">
    <property type="protein sequence ID" value="RWY55744.1"/>
    <property type="molecule type" value="Genomic_DNA"/>
</dbReference>
<evidence type="ECO:0000259" key="1">
    <source>
        <dbReference type="SMART" id="SM01321"/>
    </source>
</evidence>
<dbReference type="InterPro" id="IPR036515">
    <property type="entry name" value="Transposase_17_sf"/>
</dbReference>
<dbReference type="OrthoDB" id="9797997at2"/>
<dbReference type="RefSeq" id="WP_128532719.1">
    <property type="nucleotide sequence ID" value="NZ_SBIW01000002.1"/>
</dbReference>
<protein>
    <submittedName>
        <fullName evidence="2">IS200/IS605 family transposase</fullName>
    </submittedName>
</protein>
<comment type="caution">
    <text evidence="2">The sequence shown here is derived from an EMBL/GenBank/DDBJ whole genome shotgun (WGS) entry which is preliminary data.</text>
</comment>
<dbReference type="PANTHER" id="PTHR33360:SF2">
    <property type="entry name" value="TRANSPOSASE FOR INSERTION SEQUENCE ELEMENT IS200"/>
    <property type="match status" value="1"/>
</dbReference>
<dbReference type="PANTHER" id="PTHR33360">
    <property type="entry name" value="TRANSPOSASE FOR INSERTION SEQUENCE ELEMENT IS200"/>
    <property type="match status" value="1"/>
</dbReference>
<dbReference type="SUPFAM" id="SSF143422">
    <property type="entry name" value="Transposase IS200-like"/>
    <property type="match status" value="1"/>
</dbReference>
<reference evidence="2 3" key="1">
    <citation type="submission" date="2019-01" db="EMBL/GenBank/DDBJ databases">
        <title>Mucilaginibacter antarcticum sp. nov., isolated from antarctic soil.</title>
        <authorList>
            <person name="Yan Y.-Q."/>
            <person name="Du Z.-J."/>
        </authorList>
    </citation>
    <scope>NUCLEOTIDE SEQUENCE [LARGE SCALE GENOMIC DNA]</scope>
    <source>
        <strain evidence="2 3">F01003</strain>
    </source>
</reference>
<feature type="domain" description="Transposase IS200-like" evidence="1">
    <location>
        <begin position="5"/>
        <end position="119"/>
    </location>
</feature>
<sequence>MPNTYTQVHIQFVFAVKYQAALIGDSWKDGLMKFITGIFQENNHKMLQINTMPDHIHIFIGMRPHQSISSLIQNVKTESSKWVKAQNVCSVPFAWQEGYGAFSYAKSQVPNVISYIQNQEKHHRKRTFLEEYRDFLTKFEIEWDEQYIFKELE</sequence>
<dbReference type="NCBIfam" id="NF033573">
    <property type="entry name" value="transpos_IS200"/>
    <property type="match status" value="1"/>
</dbReference>
<evidence type="ECO:0000313" key="2">
    <source>
        <dbReference type="EMBL" id="RWY55744.1"/>
    </source>
</evidence>
<dbReference type="AlphaFoldDB" id="A0A3S4YIA2"/>
<dbReference type="Pfam" id="PF01797">
    <property type="entry name" value="Y1_Tnp"/>
    <property type="match status" value="1"/>
</dbReference>
<gene>
    <name evidence="2" type="primary">tnpA</name>
    <name evidence="2" type="ORF">EPL05_05045</name>
</gene>
<accession>A0A3S4YIA2</accession>
<proteinExistence type="predicted"/>
<dbReference type="GO" id="GO:0006313">
    <property type="term" value="P:DNA transposition"/>
    <property type="evidence" value="ECO:0007669"/>
    <property type="project" value="InterPro"/>
</dbReference>
<evidence type="ECO:0000313" key="3">
    <source>
        <dbReference type="Proteomes" id="UP000286701"/>
    </source>
</evidence>
<keyword evidence="3" id="KW-1185">Reference proteome</keyword>
<dbReference type="Gene3D" id="3.30.70.1290">
    <property type="entry name" value="Transposase IS200-like"/>
    <property type="match status" value="1"/>
</dbReference>